<comment type="caution">
    <text evidence="7">The sequence shown here is derived from an EMBL/GenBank/DDBJ whole genome shotgun (WGS) entry which is preliminary data.</text>
</comment>
<dbReference type="PANTHER" id="PTHR30250">
    <property type="entry name" value="PST FAMILY PREDICTED COLANIC ACID TRANSPORTER"/>
    <property type="match status" value="1"/>
</dbReference>
<reference evidence="7 8" key="1">
    <citation type="journal article" date="2019" name="Int. J. Syst. Evol. Microbiol.">
        <title>The Global Catalogue of Microorganisms (GCM) 10K type strain sequencing project: providing services to taxonomists for standard genome sequencing and annotation.</title>
        <authorList>
            <consortium name="The Broad Institute Genomics Platform"/>
            <consortium name="The Broad Institute Genome Sequencing Center for Infectious Disease"/>
            <person name="Wu L."/>
            <person name="Ma J."/>
        </authorList>
    </citation>
    <scope>NUCLEOTIDE SEQUENCE [LARGE SCALE GENOMIC DNA]</scope>
    <source>
        <strain evidence="7 8">JCM 15591</strain>
    </source>
</reference>
<feature type="transmembrane region" description="Helical" evidence="6">
    <location>
        <begin position="115"/>
        <end position="133"/>
    </location>
</feature>
<keyword evidence="8" id="KW-1185">Reference proteome</keyword>
<gene>
    <name evidence="7" type="ORF">GCM10009810_19270</name>
</gene>
<feature type="transmembrane region" description="Helical" evidence="6">
    <location>
        <begin position="406"/>
        <end position="428"/>
    </location>
</feature>
<evidence type="ECO:0000256" key="3">
    <source>
        <dbReference type="ARBA" id="ARBA00022692"/>
    </source>
</evidence>
<feature type="transmembrane region" description="Helical" evidence="6">
    <location>
        <begin position="381"/>
        <end position="400"/>
    </location>
</feature>
<dbReference type="PANTHER" id="PTHR30250:SF11">
    <property type="entry name" value="O-ANTIGEN TRANSPORTER-RELATED"/>
    <property type="match status" value="1"/>
</dbReference>
<evidence type="ECO:0000313" key="7">
    <source>
        <dbReference type="EMBL" id="GAA1759990.1"/>
    </source>
</evidence>
<keyword evidence="3 6" id="KW-0812">Transmembrane</keyword>
<feature type="transmembrane region" description="Helical" evidence="6">
    <location>
        <begin position="174"/>
        <end position="194"/>
    </location>
</feature>
<dbReference type="InterPro" id="IPR050833">
    <property type="entry name" value="Poly_Biosynth_Transport"/>
</dbReference>
<protein>
    <recommendedName>
        <fullName evidence="9">Polysaccharide biosynthesis protein</fullName>
    </recommendedName>
</protein>
<name>A0ABN2KM24_9MICO</name>
<organism evidence="7 8">
    <name type="scientific">Nostocoides vanveenii</name>
    <dbReference type="NCBI Taxonomy" id="330835"/>
    <lineage>
        <taxon>Bacteria</taxon>
        <taxon>Bacillati</taxon>
        <taxon>Actinomycetota</taxon>
        <taxon>Actinomycetes</taxon>
        <taxon>Micrococcales</taxon>
        <taxon>Intrasporangiaceae</taxon>
        <taxon>Nostocoides</taxon>
    </lineage>
</organism>
<dbReference type="RefSeq" id="WP_344065345.1">
    <property type="nucleotide sequence ID" value="NZ_BAAAPN010000045.1"/>
</dbReference>
<feature type="transmembrane region" description="Helical" evidence="6">
    <location>
        <begin position="48"/>
        <end position="67"/>
    </location>
</feature>
<evidence type="ECO:0008006" key="9">
    <source>
        <dbReference type="Google" id="ProtNLM"/>
    </source>
</evidence>
<feature type="transmembrane region" description="Helical" evidence="6">
    <location>
        <begin position="247"/>
        <end position="269"/>
    </location>
</feature>
<feature type="transmembrane region" description="Helical" evidence="6">
    <location>
        <begin position="353"/>
        <end position="374"/>
    </location>
</feature>
<evidence type="ECO:0000256" key="4">
    <source>
        <dbReference type="ARBA" id="ARBA00022989"/>
    </source>
</evidence>
<evidence type="ECO:0000256" key="1">
    <source>
        <dbReference type="ARBA" id="ARBA00004651"/>
    </source>
</evidence>
<feature type="transmembrane region" description="Helical" evidence="6">
    <location>
        <begin position="16"/>
        <end position="36"/>
    </location>
</feature>
<keyword evidence="4 6" id="KW-1133">Transmembrane helix</keyword>
<keyword evidence="2" id="KW-1003">Cell membrane</keyword>
<feature type="transmembrane region" description="Helical" evidence="6">
    <location>
        <begin position="311"/>
        <end position="333"/>
    </location>
</feature>
<feature type="transmembrane region" description="Helical" evidence="6">
    <location>
        <begin position="88"/>
        <end position="109"/>
    </location>
</feature>
<evidence type="ECO:0000256" key="2">
    <source>
        <dbReference type="ARBA" id="ARBA00022475"/>
    </source>
</evidence>
<evidence type="ECO:0000256" key="6">
    <source>
        <dbReference type="SAM" id="Phobius"/>
    </source>
</evidence>
<evidence type="ECO:0000256" key="5">
    <source>
        <dbReference type="ARBA" id="ARBA00023136"/>
    </source>
</evidence>
<dbReference type="Proteomes" id="UP001501475">
    <property type="component" value="Unassembled WGS sequence"/>
</dbReference>
<accession>A0ABN2KM24</accession>
<dbReference type="EMBL" id="BAAAPN010000045">
    <property type="protein sequence ID" value="GAA1759990.1"/>
    <property type="molecule type" value="Genomic_DNA"/>
</dbReference>
<feature type="transmembrane region" description="Helical" evidence="6">
    <location>
        <begin position="275"/>
        <end position="299"/>
    </location>
</feature>
<keyword evidence="5 6" id="KW-0472">Membrane</keyword>
<sequence>MTATGTTDRGLARSGASIAVATFASGILGYVYIVVLTRALGPERYGELGALLGLSVVLAVTSTGIQLEATRAMALNPAGAIGWLLRRTALVSLATTGVGVVAAPAVVHLLHLSSWWPAFGLAAVLLPQTYVGGQLGILLGSGRHIAFAVLLALSAASRTLAAVVTAIVGGGPNFALWATAVTAVAVNIVGAVLLRGGDRLDGIAGPVDAEHQWVAGSESTIDVGLIDTAEGASDNDGRPGWSGLLRASIGSGALLALLNADLLLARAVLPATASGWYAFLTLFTRVTFWGTNFIALWVFPHVAARSASGRAVRLALAAVAGVGALAIVVTWIFDTELTAALAGSAYAEAAPYAPAFAAAGMLLAVVQLVTYVDVARARHTFSVVVWVAVIVVGLAIRFIAPATVGGIIATTITVLAVLSLAGLVTLLAGERLS</sequence>
<evidence type="ECO:0000313" key="8">
    <source>
        <dbReference type="Proteomes" id="UP001501475"/>
    </source>
</evidence>
<feature type="transmembrane region" description="Helical" evidence="6">
    <location>
        <begin position="145"/>
        <end position="168"/>
    </location>
</feature>
<comment type="subcellular location">
    <subcellularLocation>
        <location evidence="1">Cell membrane</location>
        <topology evidence="1">Multi-pass membrane protein</topology>
    </subcellularLocation>
</comment>
<proteinExistence type="predicted"/>